<dbReference type="Proteomes" id="UP000226079">
    <property type="component" value="Unassembled WGS sequence"/>
</dbReference>
<dbReference type="AlphaFoldDB" id="A0A2A9CT14"/>
<keyword evidence="2" id="KW-1185">Reference proteome</keyword>
<name>A0A2A9CT14_9ACTN</name>
<comment type="caution">
    <text evidence="1">The sequence shown here is derived from an EMBL/GenBank/DDBJ whole genome shotgun (WGS) entry which is preliminary data.</text>
</comment>
<evidence type="ECO:0000313" key="2">
    <source>
        <dbReference type="Proteomes" id="UP000226079"/>
    </source>
</evidence>
<evidence type="ECO:0000313" key="1">
    <source>
        <dbReference type="EMBL" id="PFG17311.1"/>
    </source>
</evidence>
<dbReference type="RefSeq" id="WP_098460751.1">
    <property type="nucleotide sequence ID" value="NZ_PDJC01000001.1"/>
</dbReference>
<dbReference type="EMBL" id="PDJC01000001">
    <property type="protein sequence ID" value="PFG17311.1"/>
    <property type="molecule type" value="Genomic_DNA"/>
</dbReference>
<dbReference type="OrthoDB" id="5171895at2"/>
<protein>
    <submittedName>
        <fullName evidence="1">Uncharacterized protein</fullName>
    </submittedName>
</protein>
<organism evidence="1 2">
    <name type="scientific">Propionicimonas paludicola</name>
    <dbReference type="NCBI Taxonomy" id="185243"/>
    <lineage>
        <taxon>Bacteria</taxon>
        <taxon>Bacillati</taxon>
        <taxon>Actinomycetota</taxon>
        <taxon>Actinomycetes</taxon>
        <taxon>Propionibacteriales</taxon>
        <taxon>Nocardioidaceae</taxon>
        <taxon>Propionicimonas</taxon>
    </lineage>
</organism>
<accession>A0A2A9CT14</accession>
<proteinExistence type="predicted"/>
<gene>
    <name evidence="1" type="ORF">ATK74_1878</name>
</gene>
<reference evidence="1 2" key="1">
    <citation type="submission" date="2017-10" db="EMBL/GenBank/DDBJ databases">
        <title>Sequencing the genomes of 1000 actinobacteria strains.</title>
        <authorList>
            <person name="Klenk H.-P."/>
        </authorList>
    </citation>
    <scope>NUCLEOTIDE SEQUENCE [LARGE SCALE GENOMIC DNA]</scope>
    <source>
        <strain evidence="1 2">DSM 15597</strain>
    </source>
</reference>
<sequence length="287" mass="30658">MSALKKAGWAALGVVLASALVVGGVVLWSSYQKVPLPIEDRCSATVKGRTTTVDPDQAYYAAIIAGMSVQRELKPRAASIALATAYQESGIRNLDYGHSDSLGLFQQRPSKGWGTEAEIMDPWYSSREFYRALVKVRKWDSKDINDVAQAVQRSAYPDAYRKHVDNAKTLASSLTGETPASFTCVFNKPAPANPTGLAEYLTKTLKSQIDVTVATDSVRITAKGEGQAWAAAEMAVAASGRFGVSAVQVGPYGWKLESTFPASWSGTGPVTSPEVVVSFPTASATPR</sequence>